<dbReference type="RefSeq" id="WP_133558883.1">
    <property type="nucleotide sequence ID" value="NZ_SNWM01000006.1"/>
</dbReference>
<dbReference type="OrthoDB" id="9790057at2"/>
<dbReference type="Pfam" id="PF13472">
    <property type="entry name" value="Lipase_GDSL_2"/>
    <property type="match status" value="1"/>
</dbReference>
<evidence type="ECO:0000259" key="1">
    <source>
        <dbReference type="Pfam" id="PF13472"/>
    </source>
</evidence>
<comment type="caution">
    <text evidence="2">The sequence shown here is derived from an EMBL/GenBank/DDBJ whole genome shotgun (WGS) entry which is preliminary data.</text>
</comment>
<organism evidence="2 3">
    <name type="scientific">Pedobacter duraquae</name>
    <dbReference type="NCBI Taxonomy" id="425511"/>
    <lineage>
        <taxon>Bacteria</taxon>
        <taxon>Pseudomonadati</taxon>
        <taxon>Bacteroidota</taxon>
        <taxon>Sphingobacteriia</taxon>
        <taxon>Sphingobacteriales</taxon>
        <taxon>Sphingobacteriaceae</taxon>
        <taxon>Pedobacter</taxon>
    </lineage>
</organism>
<keyword evidence="3" id="KW-1185">Reference proteome</keyword>
<dbReference type="GO" id="GO:0016788">
    <property type="term" value="F:hydrolase activity, acting on ester bonds"/>
    <property type="evidence" value="ECO:0007669"/>
    <property type="project" value="UniProtKB-ARBA"/>
</dbReference>
<reference evidence="2 3" key="1">
    <citation type="submission" date="2019-03" db="EMBL/GenBank/DDBJ databases">
        <title>Genomic Encyclopedia of Archaeal and Bacterial Type Strains, Phase II (KMG-II): from individual species to whole genera.</title>
        <authorList>
            <person name="Goeker M."/>
        </authorList>
    </citation>
    <scope>NUCLEOTIDE SEQUENCE [LARGE SCALE GENOMIC DNA]</scope>
    <source>
        <strain evidence="2 3">DSM 19034</strain>
    </source>
</reference>
<dbReference type="Gene3D" id="3.40.50.1110">
    <property type="entry name" value="SGNH hydrolase"/>
    <property type="match status" value="1"/>
</dbReference>
<proteinExistence type="predicted"/>
<name>A0A4R6IDN3_9SPHI</name>
<dbReference type="SUPFAM" id="SSF52266">
    <property type="entry name" value="SGNH hydrolase"/>
    <property type="match status" value="1"/>
</dbReference>
<evidence type="ECO:0000313" key="2">
    <source>
        <dbReference type="EMBL" id="TDO19668.1"/>
    </source>
</evidence>
<dbReference type="AlphaFoldDB" id="A0A4R6IDN3"/>
<evidence type="ECO:0000313" key="3">
    <source>
        <dbReference type="Proteomes" id="UP000295499"/>
    </source>
</evidence>
<gene>
    <name evidence="2" type="ORF">CLV32_4292</name>
</gene>
<accession>A0A4R6IDN3</accession>
<dbReference type="EMBL" id="SNWM01000006">
    <property type="protein sequence ID" value="TDO19668.1"/>
    <property type="molecule type" value="Genomic_DNA"/>
</dbReference>
<protein>
    <submittedName>
        <fullName evidence="2">Lysophospholipase L1-like esterase</fullName>
    </submittedName>
</protein>
<dbReference type="InterPro" id="IPR036514">
    <property type="entry name" value="SGNH_hydro_sf"/>
</dbReference>
<dbReference type="Proteomes" id="UP000295499">
    <property type="component" value="Unassembled WGS sequence"/>
</dbReference>
<sequence length="203" mass="23337">MNWYEDEVSGLEKAHINDKTDPGIVFYGSSSIRVWGTLKNDFADRKVTNLGFGGSTLAACVWFFERIMVDYNPQALVFYAGDNDLGDGRHPEEVFIFFQQLMVQAKSRFGNLPCYFISLKPSVARWHLAEQFKYTNNLIAAEIEKSNSNWIFIDVFSRMLDQSGRPIVDNYQADGLHMTDKAYRLWTEIIEQELVKSLPLVNT</sequence>
<dbReference type="InterPro" id="IPR013830">
    <property type="entry name" value="SGNH_hydro"/>
</dbReference>
<feature type="domain" description="SGNH hydrolase-type esterase" evidence="1">
    <location>
        <begin position="38"/>
        <end position="185"/>
    </location>
</feature>